<sequence length="89" mass="10165">MERSWWVRLRGGGVLQATIIHNLDRKGLNKSTKVKGIYPSWRNAYQLQATHTTLLDADMTKESFAEYDEEEGFEGEWLCGEECVVNAVS</sequence>
<dbReference type="AlphaFoldDB" id="A0A9N9PXT9"/>
<reference evidence="1" key="1">
    <citation type="submission" date="2021-07" db="EMBL/GenBank/DDBJ databases">
        <authorList>
            <person name="Durling M."/>
        </authorList>
    </citation>
    <scope>NUCLEOTIDE SEQUENCE</scope>
</reference>
<name>A0A9N9PXT9_9HELO</name>
<organism evidence="1 2">
    <name type="scientific">Hymenoscyphus fraxineus</name>
    <dbReference type="NCBI Taxonomy" id="746836"/>
    <lineage>
        <taxon>Eukaryota</taxon>
        <taxon>Fungi</taxon>
        <taxon>Dikarya</taxon>
        <taxon>Ascomycota</taxon>
        <taxon>Pezizomycotina</taxon>
        <taxon>Leotiomycetes</taxon>
        <taxon>Helotiales</taxon>
        <taxon>Helotiaceae</taxon>
        <taxon>Hymenoscyphus</taxon>
    </lineage>
</organism>
<evidence type="ECO:0000313" key="2">
    <source>
        <dbReference type="Proteomes" id="UP000696280"/>
    </source>
</evidence>
<dbReference type="Proteomes" id="UP000696280">
    <property type="component" value="Unassembled WGS sequence"/>
</dbReference>
<accession>A0A9N9PXT9</accession>
<protein>
    <submittedName>
        <fullName evidence="1">Uncharacterized protein</fullName>
    </submittedName>
</protein>
<comment type="caution">
    <text evidence="1">The sequence shown here is derived from an EMBL/GenBank/DDBJ whole genome shotgun (WGS) entry which is preliminary data.</text>
</comment>
<dbReference type="EMBL" id="CAJVRL010000081">
    <property type="protein sequence ID" value="CAG8957997.1"/>
    <property type="molecule type" value="Genomic_DNA"/>
</dbReference>
<gene>
    <name evidence="1" type="ORF">HYFRA_00000340</name>
</gene>
<proteinExistence type="predicted"/>
<keyword evidence="2" id="KW-1185">Reference proteome</keyword>
<evidence type="ECO:0000313" key="1">
    <source>
        <dbReference type="EMBL" id="CAG8957997.1"/>
    </source>
</evidence>
<dbReference type="OrthoDB" id="3880401at2759"/>